<protein>
    <submittedName>
        <fullName evidence="2">ODA11 protein</fullName>
    </submittedName>
</protein>
<dbReference type="GO" id="GO:0007018">
    <property type="term" value="P:microtubule-based movement"/>
    <property type="evidence" value="ECO:0007669"/>
    <property type="project" value="InterPro"/>
</dbReference>
<evidence type="ECO:0000313" key="3">
    <source>
        <dbReference type="Proteomes" id="UP000649617"/>
    </source>
</evidence>
<feature type="non-terminal residue" evidence="2">
    <location>
        <position position="1"/>
    </location>
</feature>
<evidence type="ECO:0000313" key="2">
    <source>
        <dbReference type="EMBL" id="CAE7496455.1"/>
    </source>
</evidence>
<reference evidence="2" key="1">
    <citation type="submission" date="2021-02" db="EMBL/GenBank/DDBJ databases">
        <authorList>
            <person name="Dougan E. K."/>
            <person name="Rhodes N."/>
            <person name="Thang M."/>
            <person name="Chan C."/>
        </authorList>
    </citation>
    <scope>NUCLEOTIDE SEQUENCE</scope>
</reference>
<organism evidence="2 3">
    <name type="scientific">Symbiodinium pilosum</name>
    <name type="common">Dinoflagellate</name>
    <dbReference type="NCBI Taxonomy" id="2952"/>
    <lineage>
        <taxon>Eukaryota</taxon>
        <taxon>Sar</taxon>
        <taxon>Alveolata</taxon>
        <taxon>Dinophyceae</taxon>
        <taxon>Suessiales</taxon>
        <taxon>Symbiodiniaceae</taxon>
        <taxon>Symbiodinium</taxon>
    </lineage>
</organism>
<feature type="domain" description="Dynein heavy chain ATP-binding dynein motor region" evidence="1">
    <location>
        <begin position="1"/>
        <end position="53"/>
    </location>
</feature>
<dbReference type="Gene3D" id="3.40.50.300">
    <property type="entry name" value="P-loop containing nucleotide triphosphate hydrolases"/>
    <property type="match status" value="1"/>
</dbReference>
<dbReference type="GO" id="GO:0045505">
    <property type="term" value="F:dynein intermediate chain binding"/>
    <property type="evidence" value="ECO:0007669"/>
    <property type="project" value="InterPro"/>
</dbReference>
<sequence length="53" mass="6008">LIIDPQLQGIVWIKNRESENGLQVTRMGHSKMLNTFEVSLDQGKPVLIENMGE</sequence>
<dbReference type="InterPro" id="IPR035706">
    <property type="entry name" value="AAA_9"/>
</dbReference>
<dbReference type="OrthoDB" id="447173at2759"/>
<evidence type="ECO:0000259" key="1">
    <source>
        <dbReference type="Pfam" id="PF12781"/>
    </source>
</evidence>
<dbReference type="GO" id="GO:0051959">
    <property type="term" value="F:dynein light intermediate chain binding"/>
    <property type="evidence" value="ECO:0007669"/>
    <property type="project" value="InterPro"/>
</dbReference>
<dbReference type="Pfam" id="PF12781">
    <property type="entry name" value="AAA_9"/>
    <property type="match status" value="1"/>
</dbReference>
<dbReference type="PANTHER" id="PTHR46961">
    <property type="entry name" value="DYNEIN HEAVY CHAIN 1, AXONEMAL-LIKE PROTEIN"/>
    <property type="match status" value="1"/>
</dbReference>
<dbReference type="PANTHER" id="PTHR46961:SF8">
    <property type="entry name" value="DYNEIN AXONEMAL HEAVY CHAIN 7"/>
    <property type="match status" value="1"/>
</dbReference>
<accession>A0A812STW7</accession>
<gene>
    <name evidence="2" type="primary">ODA11</name>
    <name evidence="2" type="ORF">SPIL2461_LOCUS12811</name>
</gene>
<comment type="caution">
    <text evidence="2">The sequence shown here is derived from an EMBL/GenBank/DDBJ whole genome shotgun (WGS) entry which is preliminary data.</text>
</comment>
<dbReference type="EMBL" id="CAJNIZ010026958">
    <property type="protein sequence ID" value="CAE7496455.1"/>
    <property type="molecule type" value="Genomic_DNA"/>
</dbReference>
<dbReference type="GO" id="GO:0030286">
    <property type="term" value="C:dynein complex"/>
    <property type="evidence" value="ECO:0007669"/>
    <property type="project" value="InterPro"/>
</dbReference>
<dbReference type="InterPro" id="IPR027417">
    <property type="entry name" value="P-loop_NTPase"/>
</dbReference>
<dbReference type="Proteomes" id="UP000649617">
    <property type="component" value="Unassembled WGS sequence"/>
</dbReference>
<name>A0A812STW7_SYMPI</name>
<keyword evidence="3" id="KW-1185">Reference proteome</keyword>
<proteinExistence type="predicted"/>
<dbReference type="InterPro" id="IPR026983">
    <property type="entry name" value="DHC"/>
</dbReference>
<dbReference type="AlphaFoldDB" id="A0A812STW7"/>
<feature type="non-terminal residue" evidence="2">
    <location>
        <position position="53"/>
    </location>
</feature>